<gene>
    <name evidence="1" type="ORF">B1B_18422</name>
</gene>
<reference evidence="1" key="1">
    <citation type="submission" date="2013-08" db="EMBL/GenBank/DDBJ databases">
        <authorList>
            <person name="Mendez C."/>
            <person name="Richter M."/>
            <person name="Ferrer M."/>
            <person name="Sanchez J."/>
        </authorList>
    </citation>
    <scope>NUCLEOTIDE SEQUENCE</scope>
</reference>
<evidence type="ECO:0000313" key="1">
    <source>
        <dbReference type="EMBL" id="EQD30396.1"/>
    </source>
</evidence>
<proteinExistence type="predicted"/>
<feature type="non-terminal residue" evidence="1">
    <location>
        <position position="220"/>
    </location>
</feature>
<name>T0Y5L0_9ZZZZ</name>
<dbReference type="AlphaFoldDB" id="T0Y5L0"/>
<protein>
    <submittedName>
        <fullName evidence="1">Uncharacterized protein</fullName>
    </submittedName>
</protein>
<comment type="caution">
    <text evidence="1">The sequence shown here is derived from an EMBL/GenBank/DDBJ whole genome shotgun (WGS) entry which is preliminary data.</text>
</comment>
<organism evidence="1">
    <name type="scientific">mine drainage metagenome</name>
    <dbReference type="NCBI Taxonomy" id="410659"/>
    <lineage>
        <taxon>unclassified sequences</taxon>
        <taxon>metagenomes</taxon>
        <taxon>ecological metagenomes</taxon>
    </lineage>
</organism>
<accession>T0Y5L0</accession>
<sequence length="220" mass="24466">EFLVRWRMLCEERLPAAARELGGLVVQFDGTGDPRGGGRVTYRAREARHGLTLWADPLESESEKEVTRVYGTFRERYGTPLLGLRDDGAAAKKAMAVVFPGMPVGEDHQHFLDDLGPVILTDYEPLRQGLVGDDGLANLTQWSHTLPVVGWGLEELEAVWARAALEWVESAREHAGGFPWKLAYGEVAQRLEWVRGWAVELLSWNVRLPAGVPEVAGLKQ</sequence>
<dbReference type="EMBL" id="AUZY01012327">
    <property type="protein sequence ID" value="EQD30396.1"/>
    <property type="molecule type" value="Genomic_DNA"/>
</dbReference>
<feature type="non-terminal residue" evidence="1">
    <location>
        <position position="1"/>
    </location>
</feature>
<reference evidence="1" key="2">
    <citation type="journal article" date="2014" name="ISME J.">
        <title>Microbial stratification in low pH oxic and suboxic macroscopic growths along an acid mine drainage.</title>
        <authorList>
            <person name="Mendez-Garcia C."/>
            <person name="Mesa V."/>
            <person name="Sprenger R.R."/>
            <person name="Richter M."/>
            <person name="Diez M.S."/>
            <person name="Solano J."/>
            <person name="Bargiela R."/>
            <person name="Golyshina O.V."/>
            <person name="Manteca A."/>
            <person name="Ramos J.L."/>
            <person name="Gallego J.R."/>
            <person name="Llorente I."/>
            <person name="Martins Dos Santos V.A."/>
            <person name="Jensen O.N."/>
            <person name="Pelaez A.I."/>
            <person name="Sanchez J."/>
            <person name="Ferrer M."/>
        </authorList>
    </citation>
    <scope>NUCLEOTIDE SEQUENCE</scope>
</reference>